<dbReference type="AlphaFoldDB" id="A0A133UQ14"/>
<reference evidence="1 2" key="1">
    <citation type="journal article" date="2016" name="Sci. Rep.">
        <title>Metabolic traits of an uncultured archaeal lineage -MSBL1- from brine pools of the Red Sea.</title>
        <authorList>
            <person name="Mwirichia R."/>
            <person name="Alam I."/>
            <person name="Rashid M."/>
            <person name="Vinu M."/>
            <person name="Ba-Alawi W."/>
            <person name="Anthony Kamau A."/>
            <person name="Kamanda Ngugi D."/>
            <person name="Goker M."/>
            <person name="Klenk H.P."/>
            <person name="Bajic V."/>
            <person name="Stingl U."/>
        </authorList>
    </citation>
    <scope>NUCLEOTIDE SEQUENCE [LARGE SCALE GENOMIC DNA]</scope>
    <source>
        <strain evidence="1">SCGC-AAA259I14</strain>
    </source>
</reference>
<accession>A0A133UQ14</accession>
<organism evidence="1 2">
    <name type="scientific">candidate division MSBL1 archaeon SCGC-AAA259I14</name>
    <dbReference type="NCBI Taxonomy" id="1698268"/>
    <lineage>
        <taxon>Archaea</taxon>
        <taxon>Methanobacteriati</taxon>
        <taxon>Methanobacteriota</taxon>
        <taxon>candidate division MSBL1</taxon>
    </lineage>
</organism>
<gene>
    <name evidence="1" type="ORF">AKJ38_03600</name>
</gene>
<dbReference type="Pfam" id="PF09853">
    <property type="entry name" value="DUF2080"/>
    <property type="match status" value="1"/>
</dbReference>
<keyword evidence="2" id="KW-1185">Reference proteome</keyword>
<proteinExistence type="predicted"/>
<dbReference type="NCBIfam" id="NF033496">
    <property type="entry name" value="DUF2080_fam_acc"/>
    <property type="match status" value="1"/>
</dbReference>
<protein>
    <recommendedName>
        <fullName evidence="3">Transposase</fullName>
    </recommendedName>
</protein>
<dbReference type="InterPro" id="IPR019205">
    <property type="entry name" value="DUF2080_transposon-encoded"/>
</dbReference>
<evidence type="ECO:0008006" key="3">
    <source>
        <dbReference type="Google" id="ProtNLM"/>
    </source>
</evidence>
<dbReference type="EMBL" id="LHXS01000077">
    <property type="protein sequence ID" value="KXA96250.1"/>
    <property type="molecule type" value="Genomic_DNA"/>
</dbReference>
<evidence type="ECO:0000313" key="2">
    <source>
        <dbReference type="Proteomes" id="UP000070414"/>
    </source>
</evidence>
<evidence type="ECO:0000313" key="1">
    <source>
        <dbReference type="EMBL" id="KXA96250.1"/>
    </source>
</evidence>
<comment type="caution">
    <text evidence="1">The sequence shown here is derived from an EMBL/GenBank/DDBJ whole genome shotgun (WGS) entry which is preliminary data.</text>
</comment>
<sequence length="70" mass="7922">MTLPADLNKMIYIKYILMPGEVTSDKIKTVITETIREVLQKEVTSFGTGAHVICPKEHLGRKVYLVVCEE</sequence>
<name>A0A133UQ14_9EURY</name>
<dbReference type="Proteomes" id="UP000070414">
    <property type="component" value="Unassembled WGS sequence"/>
</dbReference>